<keyword evidence="2" id="KW-1185">Reference proteome</keyword>
<name>A0AAE0Z9T4_9GAST</name>
<organism evidence="1 2">
    <name type="scientific">Elysia crispata</name>
    <name type="common">lettuce slug</name>
    <dbReference type="NCBI Taxonomy" id="231223"/>
    <lineage>
        <taxon>Eukaryota</taxon>
        <taxon>Metazoa</taxon>
        <taxon>Spiralia</taxon>
        <taxon>Lophotrochozoa</taxon>
        <taxon>Mollusca</taxon>
        <taxon>Gastropoda</taxon>
        <taxon>Heterobranchia</taxon>
        <taxon>Euthyneura</taxon>
        <taxon>Panpulmonata</taxon>
        <taxon>Sacoglossa</taxon>
        <taxon>Placobranchoidea</taxon>
        <taxon>Plakobranchidae</taxon>
        <taxon>Elysia</taxon>
    </lineage>
</organism>
<dbReference type="Proteomes" id="UP001283361">
    <property type="component" value="Unassembled WGS sequence"/>
</dbReference>
<gene>
    <name evidence="1" type="ORF">RRG08_054038</name>
</gene>
<comment type="caution">
    <text evidence="1">The sequence shown here is derived from an EMBL/GenBank/DDBJ whole genome shotgun (WGS) entry which is preliminary data.</text>
</comment>
<proteinExistence type="predicted"/>
<evidence type="ECO:0000313" key="1">
    <source>
        <dbReference type="EMBL" id="KAK3765514.1"/>
    </source>
</evidence>
<evidence type="ECO:0000313" key="2">
    <source>
        <dbReference type="Proteomes" id="UP001283361"/>
    </source>
</evidence>
<accession>A0AAE0Z9T4</accession>
<dbReference type="EMBL" id="JAWDGP010004298">
    <property type="protein sequence ID" value="KAK3765514.1"/>
    <property type="molecule type" value="Genomic_DNA"/>
</dbReference>
<reference evidence="1" key="1">
    <citation type="journal article" date="2023" name="G3 (Bethesda)">
        <title>A reference genome for the long-term kleptoplast-retaining sea slug Elysia crispata morphotype clarki.</title>
        <authorList>
            <person name="Eastman K.E."/>
            <person name="Pendleton A.L."/>
            <person name="Shaikh M.A."/>
            <person name="Suttiyut T."/>
            <person name="Ogas R."/>
            <person name="Tomko P."/>
            <person name="Gavelis G."/>
            <person name="Widhalm J.R."/>
            <person name="Wisecaver J.H."/>
        </authorList>
    </citation>
    <scope>NUCLEOTIDE SEQUENCE</scope>
    <source>
        <strain evidence="1">ECLA1</strain>
    </source>
</reference>
<sequence length="185" mass="20563">MKCVLDGHSDLLPTSEVENLWPHNADLLNVTLASLRLVYWLAPDNFLHNEMVNVATKLTSHLRARLTWDPRGQFHVQSVSCPVSFMSSQFHVQSVSCPVSFMSSQFHVQSVSCPVSFMSSQFHVQSVSCPVSFMSSQFHVQSVSCPVSFMSSQFHVQSVSRSIFVDKPGTWLDGSRTLLAASPSL</sequence>
<protein>
    <submittedName>
        <fullName evidence="1">Uncharacterized protein</fullName>
    </submittedName>
</protein>
<dbReference type="AlphaFoldDB" id="A0AAE0Z9T4"/>